<comment type="function">
    <text evidence="7">Single strand-specific metallo-endoribonuclease involved in late-stage 70S ribosome quality control and in maturation of the 3' terminus of the 16S rRNA.</text>
</comment>
<dbReference type="GO" id="GO:0006364">
    <property type="term" value="P:rRNA processing"/>
    <property type="evidence" value="ECO:0007669"/>
    <property type="project" value="UniProtKB-UniRule"/>
</dbReference>
<feature type="binding site" evidence="7">
    <location>
        <position position="132"/>
    </location>
    <ligand>
        <name>Zn(2+)</name>
        <dbReference type="ChEBI" id="CHEBI:29105"/>
        <note>catalytic</note>
    </ligand>
</feature>
<dbReference type="InterPro" id="IPR002036">
    <property type="entry name" value="YbeY"/>
</dbReference>
<evidence type="ECO:0000313" key="8">
    <source>
        <dbReference type="EMBL" id="RJP66028.1"/>
    </source>
</evidence>
<dbReference type="AlphaFoldDB" id="A0A419ERY6"/>
<keyword evidence="5 7" id="KW-0378">Hydrolase</keyword>
<evidence type="ECO:0000256" key="7">
    <source>
        <dbReference type="HAMAP-Rule" id="MF_00009"/>
    </source>
</evidence>
<dbReference type="Gene3D" id="3.40.390.30">
    <property type="entry name" value="Metalloproteases ('zincins'), catalytic domain"/>
    <property type="match status" value="1"/>
</dbReference>
<evidence type="ECO:0000256" key="1">
    <source>
        <dbReference type="ARBA" id="ARBA00010875"/>
    </source>
</evidence>
<comment type="cofactor">
    <cofactor evidence="7">
        <name>Zn(2+)</name>
        <dbReference type="ChEBI" id="CHEBI:29105"/>
    </cofactor>
    <text evidence="7">Binds 1 zinc ion.</text>
</comment>
<dbReference type="EMBL" id="QZKI01000120">
    <property type="protein sequence ID" value="RJP66028.1"/>
    <property type="molecule type" value="Genomic_DNA"/>
</dbReference>
<reference evidence="8 9" key="1">
    <citation type="journal article" date="2017" name="ISME J.">
        <title>Energy and carbon metabolisms in a deep terrestrial subsurface fluid microbial community.</title>
        <authorList>
            <person name="Momper L."/>
            <person name="Jungbluth S.P."/>
            <person name="Lee M.D."/>
            <person name="Amend J.P."/>
        </authorList>
    </citation>
    <scope>NUCLEOTIDE SEQUENCE [LARGE SCALE GENOMIC DNA]</scope>
    <source>
        <strain evidence="8">SURF_17</strain>
    </source>
</reference>
<dbReference type="PROSITE" id="PS01306">
    <property type="entry name" value="UPF0054"/>
    <property type="match status" value="1"/>
</dbReference>
<comment type="similarity">
    <text evidence="1 7">Belongs to the endoribonuclease YbeY family.</text>
</comment>
<keyword evidence="7" id="KW-0963">Cytoplasm</keyword>
<keyword evidence="6 7" id="KW-0862">Zinc</keyword>
<dbReference type="GO" id="GO:0005737">
    <property type="term" value="C:cytoplasm"/>
    <property type="evidence" value="ECO:0007669"/>
    <property type="project" value="UniProtKB-SubCell"/>
</dbReference>
<name>A0A419ERY6_9BACT</name>
<evidence type="ECO:0000256" key="4">
    <source>
        <dbReference type="ARBA" id="ARBA00022759"/>
    </source>
</evidence>
<dbReference type="PANTHER" id="PTHR46986">
    <property type="entry name" value="ENDORIBONUCLEASE YBEY, CHLOROPLASTIC"/>
    <property type="match status" value="1"/>
</dbReference>
<dbReference type="PANTHER" id="PTHR46986:SF1">
    <property type="entry name" value="ENDORIBONUCLEASE YBEY, CHLOROPLASTIC"/>
    <property type="match status" value="1"/>
</dbReference>
<dbReference type="Proteomes" id="UP000285961">
    <property type="component" value="Unassembled WGS sequence"/>
</dbReference>
<dbReference type="GO" id="GO:0004222">
    <property type="term" value="F:metalloendopeptidase activity"/>
    <property type="evidence" value="ECO:0007669"/>
    <property type="project" value="InterPro"/>
</dbReference>
<sequence length="171" mass="19159">MSTHVSNIPKSKRFPKSRKNLKVRIRKSVRRPQVSLGPIREAIEETLRREQRDDAEVSVLIANDVTIRSLNRAYRGIDSPTDVLAFAMNEGSFTNLNPHVLGDVVISVERAQVQAKSIGHSFCEELRLLAVHGTLHLLGYEDQTPAGRVRMHRLCRQYVKGASKPGGNTSH</sequence>
<dbReference type="InterPro" id="IPR020549">
    <property type="entry name" value="YbeY_CS"/>
</dbReference>
<dbReference type="GO" id="GO:0004521">
    <property type="term" value="F:RNA endonuclease activity"/>
    <property type="evidence" value="ECO:0007669"/>
    <property type="project" value="UniProtKB-UniRule"/>
</dbReference>
<keyword evidence="3 7" id="KW-0479">Metal-binding</keyword>
<gene>
    <name evidence="7 8" type="primary">ybeY</name>
    <name evidence="8" type="ORF">C4532_16655</name>
</gene>
<organism evidence="8 9">
    <name type="scientific">Candidatus Abyssobacteria bacterium SURF_17</name>
    <dbReference type="NCBI Taxonomy" id="2093361"/>
    <lineage>
        <taxon>Bacteria</taxon>
        <taxon>Pseudomonadati</taxon>
        <taxon>Candidatus Hydrogenedentota</taxon>
        <taxon>Candidatus Abyssobacteria</taxon>
    </lineage>
</organism>
<feature type="binding site" evidence="7">
    <location>
        <position position="136"/>
    </location>
    <ligand>
        <name>Zn(2+)</name>
        <dbReference type="ChEBI" id="CHEBI:29105"/>
        <note>catalytic</note>
    </ligand>
</feature>
<dbReference type="SUPFAM" id="SSF55486">
    <property type="entry name" value="Metalloproteases ('zincins'), catalytic domain"/>
    <property type="match status" value="1"/>
</dbReference>
<keyword evidence="7" id="KW-0690">Ribosome biogenesis</keyword>
<dbReference type="NCBIfam" id="TIGR00043">
    <property type="entry name" value="rRNA maturation RNase YbeY"/>
    <property type="match status" value="1"/>
</dbReference>
<dbReference type="InterPro" id="IPR023091">
    <property type="entry name" value="MetalPrtase_cat_dom_sf_prd"/>
</dbReference>
<protein>
    <recommendedName>
        <fullName evidence="7">Endoribonuclease YbeY</fullName>
        <ecNumber evidence="7">3.1.-.-</ecNumber>
    </recommendedName>
</protein>
<dbReference type="Pfam" id="PF02130">
    <property type="entry name" value="YbeY"/>
    <property type="match status" value="1"/>
</dbReference>
<dbReference type="GO" id="GO:0008270">
    <property type="term" value="F:zinc ion binding"/>
    <property type="evidence" value="ECO:0007669"/>
    <property type="project" value="UniProtKB-UniRule"/>
</dbReference>
<evidence type="ECO:0000313" key="9">
    <source>
        <dbReference type="Proteomes" id="UP000285961"/>
    </source>
</evidence>
<keyword evidence="7" id="KW-0698">rRNA processing</keyword>
<keyword evidence="4 7" id="KW-0255">Endonuclease</keyword>
<comment type="subcellular location">
    <subcellularLocation>
        <location evidence="7">Cytoplasm</location>
    </subcellularLocation>
</comment>
<evidence type="ECO:0000256" key="3">
    <source>
        <dbReference type="ARBA" id="ARBA00022723"/>
    </source>
</evidence>
<dbReference type="HAMAP" id="MF_00009">
    <property type="entry name" value="Endoribonucl_YbeY"/>
    <property type="match status" value="1"/>
</dbReference>
<evidence type="ECO:0000256" key="6">
    <source>
        <dbReference type="ARBA" id="ARBA00022833"/>
    </source>
</evidence>
<proteinExistence type="inferred from homology"/>
<evidence type="ECO:0000256" key="2">
    <source>
        <dbReference type="ARBA" id="ARBA00022722"/>
    </source>
</evidence>
<keyword evidence="2 7" id="KW-0540">Nuclease</keyword>
<comment type="caution">
    <text evidence="8">The sequence shown here is derived from an EMBL/GenBank/DDBJ whole genome shotgun (WGS) entry which is preliminary data.</text>
</comment>
<accession>A0A419ERY6</accession>
<feature type="binding site" evidence="7">
    <location>
        <position position="142"/>
    </location>
    <ligand>
        <name>Zn(2+)</name>
        <dbReference type="ChEBI" id="CHEBI:29105"/>
        <note>catalytic</note>
    </ligand>
</feature>
<evidence type="ECO:0000256" key="5">
    <source>
        <dbReference type="ARBA" id="ARBA00022801"/>
    </source>
</evidence>
<dbReference type="EC" id="3.1.-.-" evidence="7"/>